<feature type="transmembrane region" description="Helical" evidence="2">
    <location>
        <begin position="554"/>
        <end position="576"/>
    </location>
</feature>
<evidence type="ECO:0000313" key="3">
    <source>
        <dbReference type="EMBL" id="ELT88247.1"/>
    </source>
</evidence>
<reference evidence="5" key="1">
    <citation type="submission" date="2012-12" db="EMBL/GenBank/DDBJ databases">
        <authorList>
            <person name="Hellsten U."/>
            <person name="Grimwood J."/>
            <person name="Chapman J.A."/>
            <person name="Shapiro H."/>
            <person name="Aerts A."/>
            <person name="Otillar R.P."/>
            <person name="Terry A.Y."/>
            <person name="Boore J.L."/>
            <person name="Simakov O."/>
            <person name="Marletaz F."/>
            <person name="Cho S.-J."/>
            <person name="Edsinger-Gonzales E."/>
            <person name="Havlak P."/>
            <person name="Kuo D.-H."/>
            <person name="Larsson T."/>
            <person name="Lv J."/>
            <person name="Arendt D."/>
            <person name="Savage R."/>
            <person name="Osoegawa K."/>
            <person name="de Jong P."/>
            <person name="Lindberg D.R."/>
            <person name="Seaver E.C."/>
            <person name="Weisblat D.A."/>
            <person name="Putnam N.H."/>
            <person name="Grigoriev I.V."/>
            <person name="Rokhsar D.S."/>
        </authorList>
    </citation>
    <scope>NUCLEOTIDE SEQUENCE</scope>
    <source>
        <strain evidence="5">I ESC-2004</strain>
    </source>
</reference>
<dbReference type="EMBL" id="KB311907">
    <property type="protein sequence ID" value="ELT88247.1"/>
    <property type="molecule type" value="Genomic_DNA"/>
</dbReference>
<keyword evidence="2" id="KW-0812">Transmembrane</keyword>
<keyword evidence="5" id="KW-1185">Reference proteome</keyword>
<proteinExistence type="predicted"/>
<feature type="region of interest" description="Disordered" evidence="1">
    <location>
        <begin position="715"/>
        <end position="741"/>
    </location>
</feature>
<sequence>MDEECSNLSTTTIVVDHSRSTLVLPPFRFIIDDCFVFCMMDGRVLNYEHIMVGYSPFEVQLRSIIYVNWQNVEITFSKQRNNTIFTTRYYIEYKNRNDERFLKSLICEEVVSSKFSCLLQNIGIKRFRFFKYRVLGENSVVKPGKIRNLNLQPFSSFSIGVCFEAPHPDCPPDAVYHLSLSNQFQDISLPITSSMSPICHNITSLLSFMAYNISLRPEILSSRFKGDVASCHFQMPESVPQRYPEVSPGAFEIQLRKPSVRNVIIYWQSVPKQFLGAEFKSYEVTQVSGTQMLKWYTNKTLYHFTDLLNNRDCVMFVQAVNEVGTLQGQSMTGILIPAQQNLVRQVQNLTAHVQSNKTEIHLNWTYDDYSTIKGFTVYHCKGILHCSSELRWQTVSRDEKGAVVHLPAQWAHAAKLIGVSVEDASSRSSGILWAPCFYSSTTRPQRPQFALLSVTKYSAKVEVISVVCEKSLEPSGYVYAYEVDFCASDGHMCIGVTTQQVIPRSNAGLLSIGGLTAGQQYMLWGRSLSVSGPSYYNSTEIMMQTDKEIFSNGFIAGLVMAGLVGLLCLVCGLYTCCRQGQKLWKAIKRKLTLDIRTLSRSQHMDNVPVNLSDLPVGKAVDDEDRYLMINNLDDGDYTQQGTCMNPKRIPDMPLPSPPSLPPPHSPILPVFSHPSQQFEESRFILPSPNAKPQQEFIKSETSEDEMDEYSRFSVQKEEEEELGYVGKEVPSPPSPAVNPNDAASLTYVGGVTENDAVSCDKEEVAFTGGGSILPSIPH</sequence>
<name>R7T515_CAPTE</name>
<dbReference type="SUPFAM" id="SSF49265">
    <property type="entry name" value="Fibronectin type III"/>
    <property type="match status" value="1"/>
</dbReference>
<evidence type="ECO:0000256" key="1">
    <source>
        <dbReference type="SAM" id="MobiDB-lite"/>
    </source>
</evidence>
<dbReference type="AlphaFoldDB" id="R7T515"/>
<evidence type="ECO:0000313" key="5">
    <source>
        <dbReference type="Proteomes" id="UP000014760"/>
    </source>
</evidence>
<dbReference type="EMBL" id="AMQN01015438">
    <property type="status" value="NOT_ANNOTATED_CDS"/>
    <property type="molecule type" value="Genomic_DNA"/>
</dbReference>
<evidence type="ECO:0000313" key="4">
    <source>
        <dbReference type="EnsemblMetazoa" id="CapteP222492"/>
    </source>
</evidence>
<protein>
    <recommendedName>
        <fullName evidence="6">Fibronectin type-III domain-containing protein</fullName>
    </recommendedName>
</protein>
<organism evidence="3">
    <name type="scientific">Capitella teleta</name>
    <name type="common">Polychaete worm</name>
    <dbReference type="NCBI Taxonomy" id="283909"/>
    <lineage>
        <taxon>Eukaryota</taxon>
        <taxon>Metazoa</taxon>
        <taxon>Spiralia</taxon>
        <taxon>Lophotrochozoa</taxon>
        <taxon>Annelida</taxon>
        <taxon>Polychaeta</taxon>
        <taxon>Sedentaria</taxon>
        <taxon>Scolecida</taxon>
        <taxon>Capitellidae</taxon>
        <taxon>Capitella</taxon>
    </lineage>
</organism>
<reference evidence="3 5" key="2">
    <citation type="journal article" date="2013" name="Nature">
        <title>Insights into bilaterian evolution from three spiralian genomes.</title>
        <authorList>
            <person name="Simakov O."/>
            <person name="Marletaz F."/>
            <person name="Cho S.J."/>
            <person name="Edsinger-Gonzales E."/>
            <person name="Havlak P."/>
            <person name="Hellsten U."/>
            <person name="Kuo D.H."/>
            <person name="Larsson T."/>
            <person name="Lv J."/>
            <person name="Arendt D."/>
            <person name="Savage R."/>
            <person name="Osoegawa K."/>
            <person name="de Jong P."/>
            <person name="Grimwood J."/>
            <person name="Chapman J.A."/>
            <person name="Shapiro H."/>
            <person name="Aerts A."/>
            <person name="Otillar R.P."/>
            <person name="Terry A.Y."/>
            <person name="Boore J.L."/>
            <person name="Grigoriev I.V."/>
            <person name="Lindberg D.R."/>
            <person name="Seaver E.C."/>
            <person name="Weisblat D.A."/>
            <person name="Putnam N.H."/>
            <person name="Rokhsar D.S."/>
        </authorList>
    </citation>
    <scope>NUCLEOTIDE SEQUENCE</scope>
    <source>
        <strain evidence="3 5">I ESC-2004</strain>
    </source>
</reference>
<evidence type="ECO:0000256" key="2">
    <source>
        <dbReference type="SAM" id="Phobius"/>
    </source>
</evidence>
<gene>
    <name evidence="3" type="ORF">CAPTEDRAFT_222492</name>
</gene>
<evidence type="ECO:0008006" key="6">
    <source>
        <dbReference type="Google" id="ProtNLM"/>
    </source>
</evidence>
<keyword evidence="2" id="KW-1133">Transmembrane helix</keyword>
<accession>R7T515</accession>
<keyword evidence="2" id="KW-0472">Membrane</keyword>
<dbReference type="InterPro" id="IPR036116">
    <property type="entry name" value="FN3_sf"/>
</dbReference>
<dbReference type="Proteomes" id="UP000014760">
    <property type="component" value="Unassembled WGS sequence"/>
</dbReference>
<dbReference type="OrthoDB" id="6381660at2759"/>
<reference evidence="4" key="3">
    <citation type="submission" date="2015-06" db="UniProtKB">
        <authorList>
            <consortium name="EnsemblMetazoa"/>
        </authorList>
    </citation>
    <scope>IDENTIFICATION</scope>
</reference>
<dbReference type="HOGENOM" id="CLU_359906_0_0_1"/>
<dbReference type="EnsemblMetazoa" id="CapteT222492">
    <property type="protein sequence ID" value="CapteP222492"/>
    <property type="gene ID" value="CapteG222492"/>
</dbReference>